<sequence>MTKKLTLLLLALAALGCSPRSADPVDYVNPFIGTGFHGHTYPGATTPFGMVQLSPDTRAGNWDACAGYHYSDTTIDGFSHTHLSGTGCADLADILFHPTTREIVIHDGECVLQPYFFSHDDERASCGYYAVTLPDVNVGVELTAAPRTGVHRYTFAGKGPRRVIVDLLHTVTEEKIDLCELRRTAPYELAGMRRTQGWVPDQYVFFAARFSEPFADVQLLGDKQAVLTFAPDVRTLTIAVGLSSVSVENARMNSLAEVPELDFDAVHARAVGQWRKALGDIVVEGGSRDEMTNFYTAQYHTKLTPNLMSDVNGEYRRHDQTVARMPEGESYYSTFSLWDTFRAWNPLQTLVDTALVNDMIRSMLDMYDSTGELPIWPLASGETGTMIGYHAVSVIADAYLKGIRGYDADKALEAMIRSSNINKKGSDYYTAQGYIPSNIKRESVSCTLEYAYDDWAIARMAQAMGRDDVFGEYARRALNYVNVFDGSICFFRGRQSDGNWSAPFEEFATGRDYTEATPWHYRFFVPHDVNGLIQLFGSRETFIREMDRLFTLESDEMQLDVSDVTGLMGQYAHGNEPSHHMAYLYNYVGQPWKTQELTRRLLHEMYAPTPEGIIGNEDCGQMSAWYVFSSLGFYPVCPGSNEFALTAPQFPKAVVRLANGRTLTVTADNPRRSVYIASVTLDGKPIDRNYITYDELMQGGELHFALRPRPDYERGTDDAAAPHSLTRGEVVSIPYTTQNVSLFTEPLAVALATTTSGAEIRYTLDGSEPTETSALYAAPVPVDRSLTLKAKGFKPGAAPSRTLTLEAEEAVFRRGMPAETATRPGVAYSYYEGVFSCVNDIRKGKYVSSGTMPAPSIAQAPQEDHFAYVFTGLILIPERGVWEFMTKSDDGSVLMIGDRRVVDNDGSHASVMATGRVALEAGLHPYTLLYFEDYEGQDLAWGWKAPGAEGFEAIPEANLRMTDFRGISFD</sequence>
<dbReference type="NCBIfam" id="TIGR01180">
    <property type="entry name" value="aman2_put"/>
    <property type="match status" value="1"/>
</dbReference>
<dbReference type="InterPro" id="IPR041371">
    <property type="entry name" value="GH92_N"/>
</dbReference>
<dbReference type="Pfam" id="PF13290">
    <property type="entry name" value="CHB_HEX_C_1"/>
    <property type="match status" value="1"/>
</dbReference>
<dbReference type="InterPro" id="IPR008928">
    <property type="entry name" value="6-hairpin_glycosidase_sf"/>
</dbReference>
<feature type="domain" description="PA14" evidence="5">
    <location>
        <begin position="821"/>
        <end position="958"/>
    </location>
</feature>
<keyword evidence="6" id="KW-0378">Hydrolase</keyword>
<dbReference type="PANTHER" id="PTHR12143">
    <property type="entry name" value="PEPTIDE N-GLYCANASE PNGASE -RELATED"/>
    <property type="match status" value="1"/>
</dbReference>
<organism evidence="6 7">
    <name type="scientific">Alistipes finegoldii</name>
    <dbReference type="NCBI Taxonomy" id="214856"/>
    <lineage>
        <taxon>Bacteria</taxon>
        <taxon>Pseudomonadati</taxon>
        <taxon>Bacteroidota</taxon>
        <taxon>Bacteroidia</taxon>
        <taxon>Bacteroidales</taxon>
        <taxon>Rikenellaceae</taxon>
        <taxon>Alistipes</taxon>
    </lineage>
</organism>
<dbReference type="GO" id="GO:0030246">
    <property type="term" value="F:carbohydrate binding"/>
    <property type="evidence" value="ECO:0007669"/>
    <property type="project" value="InterPro"/>
</dbReference>
<dbReference type="Proteomes" id="UP001181347">
    <property type="component" value="Unassembled WGS sequence"/>
</dbReference>
<keyword evidence="3" id="KW-0106">Calcium</keyword>
<name>A0AAE4RWB2_9BACT</name>
<proteinExistence type="predicted"/>
<evidence type="ECO:0000259" key="5">
    <source>
        <dbReference type="PROSITE" id="PS51820"/>
    </source>
</evidence>
<protein>
    <submittedName>
        <fullName evidence="6">GH92 family glycosyl hydrolase</fullName>
        <ecNumber evidence="6">3.2.1.-</ecNumber>
    </submittedName>
</protein>
<dbReference type="InterPro" id="IPR014718">
    <property type="entry name" value="GH-type_carb-bd"/>
</dbReference>
<keyword evidence="6" id="KW-0326">Glycosidase</keyword>
<dbReference type="InterPro" id="IPR011658">
    <property type="entry name" value="PA14_dom"/>
</dbReference>
<evidence type="ECO:0000313" key="7">
    <source>
        <dbReference type="Proteomes" id="UP001181347"/>
    </source>
</evidence>
<dbReference type="InterPro" id="IPR037524">
    <property type="entry name" value="PA14/GLEYA"/>
</dbReference>
<dbReference type="Pfam" id="PF17678">
    <property type="entry name" value="Glyco_hydro_92N"/>
    <property type="match status" value="1"/>
</dbReference>
<dbReference type="PROSITE" id="PS51820">
    <property type="entry name" value="PA14"/>
    <property type="match status" value="1"/>
</dbReference>
<dbReference type="GO" id="GO:0006516">
    <property type="term" value="P:glycoprotein catabolic process"/>
    <property type="evidence" value="ECO:0007669"/>
    <property type="project" value="TreeGrafter"/>
</dbReference>
<dbReference type="SUPFAM" id="SSF56988">
    <property type="entry name" value="Anthrax protective antigen"/>
    <property type="match status" value="1"/>
</dbReference>
<dbReference type="EMBL" id="JAWDES010000004">
    <property type="protein sequence ID" value="MDU0258990.1"/>
    <property type="molecule type" value="Genomic_DNA"/>
</dbReference>
<dbReference type="InterPro" id="IPR050883">
    <property type="entry name" value="PNGase"/>
</dbReference>
<dbReference type="PROSITE" id="PS51257">
    <property type="entry name" value="PROKAR_LIPOPROTEIN"/>
    <property type="match status" value="1"/>
</dbReference>
<dbReference type="Gene3D" id="1.20.1050.60">
    <property type="entry name" value="alpha-1,2-mannosidase"/>
    <property type="match status" value="1"/>
</dbReference>
<dbReference type="Gene3D" id="3.90.182.10">
    <property type="entry name" value="Toxin - Anthrax Protective Antigen,domain 1"/>
    <property type="match status" value="1"/>
</dbReference>
<comment type="caution">
    <text evidence="6">The sequence shown here is derived from an EMBL/GenBank/DDBJ whole genome shotgun (WGS) entry which is preliminary data.</text>
</comment>
<evidence type="ECO:0000256" key="2">
    <source>
        <dbReference type="ARBA" id="ARBA00011245"/>
    </source>
</evidence>
<dbReference type="AlphaFoldDB" id="A0AAE4RWB2"/>
<dbReference type="GO" id="GO:0000224">
    <property type="term" value="F:peptide-N4-(N-acetyl-beta-glucosaminyl)asparagine amidase activity"/>
    <property type="evidence" value="ECO:0007669"/>
    <property type="project" value="TreeGrafter"/>
</dbReference>
<accession>A0AAE4RWB2</accession>
<dbReference type="GO" id="GO:0005975">
    <property type="term" value="P:carbohydrate metabolic process"/>
    <property type="evidence" value="ECO:0007669"/>
    <property type="project" value="InterPro"/>
</dbReference>
<dbReference type="GO" id="GO:0016798">
    <property type="term" value="F:hydrolase activity, acting on glycosyl bonds"/>
    <property type="evidence" value="ECO:0007669"/>
    <property type="project" value="UniProtKB-KW"/>
</dbReference>
<evidence type="ECO:0000256" key="1">
    <source>
        <dbReference type="ARBA" id="ARBA00001913"/>
    </source>
</evidence>
<gene>
    <name evidence="6" type="ORF">RVH17_02510</name>
</gene>
<dbReference type="Gene3D" id="1.20.1610.10">
    <property type="entry name" value="alpha-1,2-mannosidases domains"/>
    <property type="match status" value="1"/>
</dbReference>
<dbReference type="EC" id="3.2.1.-" evidence="6"/>
<dbReference type="Gene3D" id="3.30.2080.10">
    <property type="entry name" value="GH92 mannosidase domain"/>
    <property type="match status" value="1"/>
</dbReference>
<feature type="signal peptide" evidence="4">
    <location>
        <begin position="1"/>
        <end position="22"/>
    </location>
</feature>
<dbReference type="InterPro" id="IPR012939">
    <property type="entry name" value="Glyco_hydro_92"/>
</dbReference>
<dbReference type="InterPro" id="IPR059177">
    <property type="entry name" value="GH29D-like_dom"/>
</dbReference>
<evidence type="ECO:0000256" key="3">
    <source>
        <dbReference type="ARBA" id="ARBA00022837"/>
    </source>
</evidence>
<evidence type="ECO:0000313" key="6">
    <source>
        <dbReference type="EMBL" id="MDU0258990.1"/>
    </source>
</evidence>
<comment type="subunit">
    <text evidence="2">Monomer.</text>
</comment>
<dbReference type="FunFam" id="3.30.2080.10:FF:000001">
    <property type="entry name" value="Alpha-1,2-mannosidase subfamily"/>
    <property type="match status" value="1"/>
</dbReference>
<dbReference type="Pfam" id="PF07971">
    <property type="entry name" value="Glyco_hydro_92"/>
    <property type="match status" value="1"/>
</dbReference>
<dbReference type="GO" id="GO:0005829">
    <property type="term" value="C:cytosol"/>
    <property type="evidence" value="ECO:0007669"/>
    <property type="project" value="TreeGrafter"/>
</dbReference>
<dbReference type="InterPro" id="IPR005887">
    <property type="entry name" value="GH92_a_mannosidase_put"/>
</dbReference>
<comment type="cofactor">
    <cofactor evidence="1">
        <name>Ca(2+)</name>
        <dbReference type="ChEBI" id="CHEBI:29108"/>
    </cofactor>
</comment>
<reference evidence="6" key="1">
    <citation type="submission" date="2023-10" db="EMBL/GenBank/DDBJ databases">
        <title>Genome Sequence of the Bacteria from From Gut Wall in Crohn's Disease.</title>
        <authorList>
            <person name="Rodriguez-Palacios A."/>
        </authorList>
    </citation>
    <scope>NUCLEOTIDE SEQUENCE</scope>
    <source>
        <strain evidence="6">CavFT-hAR58</strain>
    </source>
</reference>
<dbReference type="FunFam" id="1.20.1050.60:FF:000001">
    <property type="entry name" value="Putative alpha-1,2-mannosidase"/>
    <property type="match status" value="1"/>
</dbReference>
<dbReference type="SMART" id="SM00758">
    <property type="entry name" value="PA14"/>
    <property type="match status" value="1"/>
</dbReference>
<dbReference type="Pfam" id="PF07691">
    <property type="entry name" value="PA14"/>
    <property type="match status" value="1"/>
</dbReference>
<dbReference type="RefSeq" id="WP_237958821.1">
    <property type="nucleotide sequence ID" value="NZ_JAKNDZ010000006.1"/>
</dbReference>
<evidence type="ECO:0000256" key="4">
    <source>
        <dbReference type="SAM" id="SignalP"/>
    </source>
</evidence>
<dbReference type="SUPFAM" id="SSF48208">
    <property type="entry name" value="Six-hairpin glycosidases"/>
    <property type="match status" value="1"/>
</dbReference>
<dbReference type="PANTHER" id="PTHR12143:SF39">
    <property type="entry name" value="SECRETED PROTEIN"/>
    <property type="match status" value="1"/>
</dbReference>
<feature type="chain" id="PRO_5041917372" evidence="4">
    <location>
        <begin position="23"/>
        <end position="970"/>
    </location>
</feature>
<dbReference type="Gene3D" id="2.70.98.10">
    <property type="match status" value="1"/>
</dbReference>
<keyword evidence="4" id="KW-0732">Signal</keyword>